<keyword evidence="2" id="KW-1185">Reference proteome</keyword>
<dbReference type="Proteomes" id="UP001217044">
    <property type="component" value="Plasmid pDATS02"/>
</dbReference>
<sequence>MTSTPILTEEGLTQLLREVQAAQAQVDASRPLHHNQTSGILGSFAGCIQDVLRGALPALIDLDSHQGRVNK</sequence>
<dbReference type="EMBL" id="CP115167">
    <property type="protein sequence ID" value="WDA60739.1"/>
    <property type="molecule type" value="Genomic_DNA"/>
</dbReference>
<organism evidence="1 2">
    <name type="scientific">Deinococcus aquaticus</name>
    <dbReference type="NCBI Taxonomy" id="328692"/>
    <lineage>
        <taxon>Bacteria</taxon>
        <taxon>Thermotogati</taxon>
        <taxon>Deinococcota</taxon>
        <taxon>Deinococci</taxon>
        <taxon>Deinococcales</taxon>
        <taxon>Deinococcaceae</taxon>
        <taxon>Deinococcus</taxon>
    </lineage>
</organism>
<dbReference type="RefSeq" id="WP_273991486.1">
    <property type="nucleotide sequence ID" value="NZ_BAABQT010000016.1"/>
</dbReference>
<accession>A0ABY7V6C2</accession>
<evidence type="ECO:0000313" key="1">
    <source>
        <dbReference type="EMBL" id="WDA60739.1"/>
    </source>
</evidence>
<reference evidence="1 2" key="1">
    <citation type="submission" date="2022-12" db="EMBL/GenBank/DDBJ databases">
        <title>Genome Sequence of Deinococcus aquaticus Type Strain PB314.</title>
        <authorList>
            <person name="Albert C."/>
            <person name="Hill J."/>
            <person name="Boren L."/>
            <person name="Scholz-Ng S."/>
            <person name="Fatema N."/>
            <person name="Grosso R."/>
            <person name="Soboslay E."/>
            <person name="Tuohy J."/>
        </authorList>
    </citation>
    <scope>NUCLEOTIDE SEQUENCE [LARGE SCALE GENOMIC DNA]</scope>
    <source>
        <strain evidence="1 2">PB-314</strain>
        <plasmid evidence="1 2">pDATS02</plasmid>
    </source>
</reference>
<proteinExistence type="predicted"/>
<protein>
    <submittedName>
        <fullName evidence="1">Uncharacterized protein</fullName>
    </submittedName>
</protein>
<name>A0ABY7V6C2_9DEIO</name>
<geneLocation type="plasmid" evidence="1 2">
    <name>pDATS02</name>
</geneLocation>
<evidence type="ECO:0000313" key="2">
    <source>
        <dbReference type="Proteomes" id="UP001217044"/>
    </source>
</evidence>
<gene>
    <name evidence="1" type="ORF">M8445_17375</name>
</gene>
<keyword evidence="1" id="KW-0614">Plasmid</keyword>